<dbReference type="GO" id="GO:0045814">
    <property type="term" value="P:negative regulation of gene expression, epigenetic"/>
    <property type="evidence" value="ECO:0007669"/>
    <property type="project" value="TreeGrafter"/>
</dbReference>
<keyword evidence="2" id="KW-0808">Transferase</keyword>
<dbReference type="Gene3D" id="1.10.220.160">
    <property type="match status" value="1"/>
</dbReference>
<dbReference type="EMBL" id="KV454291">
    <property type="protein sequence ID" value="ODQ74762.1"/>
    <property type="molecule type" value="Genomic_DNA"/>
</dbReference>
<evidence type="ECO:0000256" key="6">
    <source>
        <dbReference type="ARBA" id="ARBA00048619"/>
    </source>
</evidence>
<dbReference type="PANTHER" id="PTHR46402:SF2">
    <property type="entry name" value="HISTONE-LYSINE N-TRIMETHYLTRANSFERASE SMYD5"/>
    <property type="match status" value="1"/>
</dbReference>
<dbReference type="Proteomes" id="UP000094385">
    <property type="component" value="Unassembled WGS sequence"/>
</dbReference>
<dbReference type="CDD" id="cd20071">
    <property type="entry name" value="SET_SMYD"/>
    <property type="match status" value="1"/>
</dbReference>
<sequence length="454" mass="51063">MEKNPTEYEVVQFVLDIKKSEPELGIAKLHARIKSEEPTWVLSINRLKAILRSHSLKHTSSTATSNDDDATIAEEFRDRLYVSQTVSSPIADLSLPPAIEVFNSQSRGKGLQVSSKLPKTESIPEGTVLWTEPALVLIPPISLVGLIPTGKACSYCSRPLVSMSSLIASCSTCSGRWCSSRCRKMDKLHKHIRHGKYTSEWSAIEQFAVENEWSAFYQYAYTLAAATFDDQDEDPSSKHTIREGVDGLAKIRQDIRQKADPQYEKDLFLGEQLEILWQEGYKVLCKFFSHLSTPSYEEYLSGIGMVNINNLDGSIYLLQSHLNHSCEPSVDVKIVGRTAGVKITAKRQLRADEELTTTYVDLKKDVTFRRQKLLEGWGFWCTCPRCMREQHGKLYASPTEPSSKDNVCTKPTADADGSKKKKKAKGKSKKKISESVRVRKKSVTFDDNVVQIEI</sequence>
<keyword evidence="3" id="KW-0949">S-adenosyl-L-methionine</keyword>
<evidence type="ECO:0000256" key="7">
    <source>
        <dbReference type="SAM" id="MobiDB-lite"/>
    </source>
</evidence>
<evidence type="ECO:0000256" key="5">
    <source>
        <dbReference type="ARBA" id="ARBA00044528"/>
    </source>
</evidence>
<evidence type="ECO:0000256" key="4">
    <source>
        <dbReference type="ARBA" id="ARBA00042380"/>
    </source>
</evidence>
<evidence type="ECO:0000313" key="9">
    <source>
        <dbReference type="EMBL" id="ODQ74762.1"/>
    </source>
</evidence>
<dbReference type="InterPro" id="IPR001214">
    <property type="entry name" value="SET_dom"/>
</dbReference>
<protein>
    <recommendedName>
        <fullName evidence="5">Histone-lysine N-methyltransferase SET5</fullName>
    </recommendedName>
    <alternativeName>
        <fullName evidence="4">SET domain-containing protein 5</fullName>
    </alternativeName>
</protein>
<dbReference type="PANTHER" id="PTHR46402">
    <property type="entry name" value="SET AND MYND DOMAIN-CONTAINING PROTEIN 5"/>
    <property type="match status" value="1"/>
</dbReference>
<dbReference type="GO" id="GO:0032259">
    <property type="term" value="P:methylation"/>
    <property type="evidence" value="ECO:0007669"/>
    <property type="project" value="UniProtKB-KW"/>
</dbReference>
<comment type="catalytic activity">
    <reaction evidence="6">
        <text>L-lysyl-[histone] + S-adenosyl-L-methionine = N(6)-methyl-L-lysyl-[histone] + S-adenosyl-L-homocysteine + H(+)</text>
        <dbReference type="Rhea" id="RHEA:10024"/>
        <dbReference type="Rhea" id="RHEA-COMP:9845"/>
        <dbReference type="Rhea" id="RHEA-COMP:9846"/>
        <dbReference type="ChEBI" id="CHEBI:15378"/>
        <dbReference type="ChEBI" id="CHEBI:29969"/>
        <dbReference type="ChEBI" id="CHEBI:57856"/>
        <dbReference type="ChEBI" id="CHEBI:59789"/>
        <dbReference type="ChEBI" id="CHEBI:61929"/>
    </reaction>
    <physiologicalReaction direction="left-to-right" evidence="6">
        <dbReference type="Rhea" id="RHEA:10025"/>
    </physiologicalReaction>
</comment>
<dbReference type="Pfam" id="PF00856">
    <property type="entry name" value="SET"/>
    <property type="match status" value="1"/>
</dbReference>
<evidence type="ECO:0000259" key="8">
    <source>
        <dbReference type="PROSITE" id="PS50280"/>
    </source>
</evidence>
<dbReference type="Gene3D" id="6.10.140.2220">
    <property type="match status" value="1"/>
</dbReference>
<dbReference type="STRING" id="675824.A0A1E3QCA8"/>
<feature type="compositionally biased region" description="Basic residues" evidence="7">
    <location>
        <begin position="419"/>
        <end position="430"/>
    </location>
</feature>
<evidence type="ECO:0000256" key="3">
    <source>
        <dbReference type="ARBA" id="ARBA00022691"/>
    </source>
</evidence>
<dbReference type="Gene3D" id="2.170.270.10">
    <property type="entry name" value="SET domain"/>
    <property type="match status" value="1"/>
</dbReference>
<name>A0A1E3QCA8_LIPST</name>
<dbReference type="PROSITE" id="PS50280">
    <property type="entry name" value="SET"/>
    <property type="match status" value="1"/>
</dbReference>
<dbReference type="AlphaFoldDB" id="A0A1E3QCA8"/>
<keyword evidence="10" id="KW-1185">Reference proteome</keyword>
<evidence type="ECO:0000313" key="10">
    <source>
        <dbReference type="Proteomes" id="UP000094385"/>
    </source>
</evidence>
<feature type="domain" description="SET" evidence="8">
    <location>
        <begin position="97"/>
        <end position="360"/>
    </location>
</feature>
<gene>
    <name evidence="9" type="ORF">LIPSTDRAFT_68868</name>
</gene>
<accession>A0A1E3QCA8</accession>
<evidence type="ECO:0000256" key="2">
    <source>
        <dbReference type="ARBA" id="ARBA00022679"/>
    </source>
</evidence>
<feature type="region of interest" description="Disordered" evidence="7">
    <location>
        <begin position="395"/>
        <end position="434"/>
    </location>
</feature>
<reference evidence="9 10" key="1">
    <citation type="journal article" date="2016" name="Proc. Natl. Acad. Sci. U.S.A.">
        <title>Comparative genomics of biotechnologically important yeasts.</title>
        <authorList>
            <person name="Riley R."/>
            <person name="Haridas S."/>
            <person name="Wolfe K.H."/>
            <person name="Lopes M.R."/>
            <person name="Hittinger C.T."/>
            <person name="Goeker M."/>
            <person name="Salamov A.A."/>
            <person name="Wisecaver J.H."/>
            <person name="Long T.M."/>
            <person name="Calvey C.H."/>
            <person name="Aerts A.L."/>
            <person name="Barry K.W."/>
            <person name="Choi C."/>
            <person name="Clum A."/>
            <person name="Coughlan A.Y."/>
            <person name="Deshpande S."/>
            <person name="Douglass A.P."/>
            <person name="Hanson S.J."/>
            <person name="Klenk H.-P."/>
            <person name="LaButti K.M."/>
            <person name="Lapidus A."/>
            <person name="Lindquist E.A."/>
            <person name="Lipzen A.M."/>
            <person name="Meier-Kolthoff J.P."/>
            <person name="Ohm R.A."/>
            <person name="Otillar R.P."/>
            <person name="Pangilinan J.L."/>
            <person name="Peng Y."/>
            <person name="Rokas A."/>
            <person name="Rosa C.A."/>
            <person name="Scheuner C."/>
            <person name="Sibirny A.A."/>
            <person name="Slot J.C."/>
            <person name="Stielow J.B."/>
            <person name="Sun H."/>
            <person name="Kurtzman C.P."/>
            <person name="Blackwell M."/>
            <person name="Grigoriev I.V."/>
            <person name="Jeffries T.W."/>
        </authorList>
    </citation>
    <scope>NUCLEOTIDE SEQUENCE [LARGE SCALE GENOMIC DNA]</scope>
    <source>
        <strain evidence="9 10">NRRL Y-11557</strain>
    </source>
</reference>
<dbReference type="OrthoDB" id="438641at2759"/>
<dbReference type="SUPFAM" id="SSF82199">
    <property type="entry name" value="SET domain"/>
    <property type="match status" value="1"/>
</dbReference>
<evidence type="ECO:0000256" key="1">
    <source>
        <dbReference type="ARBA" id="ARBA00022603"/>
    </source>
</evidence>
<proteinExistence type="predicted"/>
<dbReference type="GO" id="GO:0042799">
    <property type="term" value="F:histone H4K20 methyltransferase activity"/>
    <property type="evidence" value="ECO:0007669"/>
    <property type="project" value="TreeGrafter"/>
</dbReference>
<keyword evidence="1" id="KW-0489">Methyltransferase</keyword>
<dbReference type="InterPro" id="IPR046341">
    <property type="entry name" value="SET_dom_sf"/>
</dbReference>
<organism evidence="9 10">
    <name type="scientific">Lipomyces starkeyi NRRL Y-11557</name>
    <dbReference type="NCBI Taxonomy" id="675824"/>
    <lineage>
        <taxon>Eukaryota</taxon>
        <taxon>Fungi</taxon>
        <taxon>Dikarya</taxon>
        <taxon>Ascomycota</taxon>
        <taxon>Saccharomycotina</taxon>
        <taxon>Lipomycetes</taxon>
        <taxon>Lipomycetales</taxon>
        <taxon>Lipomycetaceae</taxon>
        <taxon>Lipomyces</taxon>
    </lineage>
</organism>